<keyword evidence="4" id="KW-0812">Transmembrane</keyword>
<organism evidence="8 9">
    <name type="scientific">Apiospora rasikravindrae</name>
    <dbReference type="NCBI Taxonomy" id="990691"/>
    <lineage>
        <taxon>Eukaryota</taxon>
        <taxon>Fungi</taxon>
        <taxon>Dikarya</taxon>
        <taxon>Ascomycota</taxon>
        <taxon>Pezizomycotina</taxon>
        <taxon>Sordariomycetes</taxon>
        <taxon>Xylariomycetidae</taxon>
        <taxon>Amphisphaeriales</taxon>
        <taxon>Apiosporaceae</taxon>
        <taxon>Apiospora</taxon>
    </lineage>
</organism>
<sequence length="446" mass="50999">IYDLYDKHVEAQNEKKYRPFPIPSPDRRRYHPSDVSLIVPTVDADPSTFAACLQTWSRCRPGEIILVTTAGEQQARVGEMLRGLHIAAKIDSNEAMLTTKVELLTVDMPNKRHQLGEILALVDDDARWESEETLTSLLAPFEEGDVGVVGGRLTALRLRATRHARMKAAYAADGGINFCVSGVTMLARARILRDDPLFRFAFVHERWSGRRQNSGDDTFITRWCLFHHLLDHAARRREMVAQLRKDADSSFSDEEGENEARFVELGRVTELDTTRWRLGIQMTEEATVPTYVKQGSEFAGQMKRWCRSGLRLRLTCLLFEPGIFQMYKTTPYITRKMVECMFSPFLQLLYIGCWFICLRQAPLLGLVLLLHEVYKWAGTMFSFVGRFPYAAPYWWAAALVEKVQAISDFYCWATLGTETWETRNTDGDQEGDPLLLVGEIVHGKRD</sequence>
<gene>
    <name evidence="8" type="ORF">PG993_004102</name>
</gene>
<dbReference type="GO" id="GO:0016757">
    <property type="term" value="F:glycosyltransferase activity"/>
    <property type="evidence" value="ECO:0007669"/>
    <property type="project" value="UniProtKB-KW"/>
</dbReference>
<dbReference type="InterPro" id="IPR052427">
    <property type="entry name" value="Glycosyltrans_GT2/GT47"/>
</dbReference>
<protein>
    <submittedName>
        <fullName evidence="8">N-acetylglucosaminyltransferase</fullName>
    </submittedName>
</protein>
<evidence type="ECO:0000313" key="8">
    <source>
        <dbReference type="EMBL" id="KAK8044078.1"/>
    </source>
</evidence>
<dbReference type="PANTHER" id="PTHR47844:SF1">
    <property type="entry name" value="EXOSTOSIN-LIKE 2"/>
    <property type="match status" value="1"/>
</dbReference>
<keyword evidence="5" id="KW-1133">Transmembrane helix</keyword>
<evidence type="ECO:0000256" key="4">
    <source>
        <dbReference type="ARBA" id="ARBA00022692"/>
    </source>
</evidence>
<evidence type="ECO:0000256" key="7">
    <source>
        <dbReference type="ARBA" id="ARBA00023180"/>
    </source>
</evidence>
<evidence type="ECO:0000313" key="9">
    <source>
        <dbReference type="Proteomes" id="UP001444661"/>
    </source>
</evidence>
<keyword evidence="2 8" id="KW-0328">Glycosyltransferase</keyword>
<evidence type="ECO:0000256" key="3">
    <source>
        <dbReference type="ARBA" id="ARBA00022679"/>
    </source>
</evidence>
<dbReference type="Proteomes" id="UP001444661">
    <property type="component" value="Unassembled WGS sequence"/>
</dbReference>
<keyword evidence="9" id="KW-1185">Reference proteome</keyword>
<keyword evidence="3" id="KW-0808">Transferase</keyword>
<dbReference type="SUPFAM" id="SSF53448">
    <property type="entry name" value="Nucleotide-diphospho-sugar transferases"/>
    <property type="match status" value="1"/>
</dbReference>
<dbReference type="EMBL" id="JAQQWK010000003">
    <property type="protein sequence ID" value="KAK8044078.1"/>
    <property type="molecule type" value="Genomic_DNA"/>
</dbReference>
<keyword evidence="6" id="KW-0472">Membrane</keyword>
<evidence type="ECO:0000256" key="5">
    <source>
        <dbReference type="ARBA" id="ARBA00022989"/>
    </source>
</evidence>
<dbReference type="PANTHER" id="PTHR47844">
    <property type="entry name" value="SYNTHASE CPS1, PUTATIVE (AFU_ORTHOLOGUE AFUA_7G02500)-RELATED"/>
    <property type="match status" value="1"/>
</dbReference>
<reference evidence="8 9" key="1">
    <citation type="submission" date="2023-01" db="EMBL/GenBank/DDBJ databases">
        <title>Analysis of 21 Apiospora genomes using comparative genomics revels a genus with tremendous synthesis potential of carbohydrate active enzymes and secondary metabolites.</title>
        <authorList>
            <person name="Sorensen T."/>
        </authorList>
    </citation>
    <scope>NUCLEOTIDE SEQUENCE [LARGE SCALE GENOMIC DNA]</scope>
    <source>
        <strain evidence="8 9">CBS 33761</strain>
    </source>
</reference>
<name>A0ABR1TBU5_9PEZI</name>
<comment type="subcellular location">
    <subcellularLocation>
        <location evidence="1">Membrane</location>
    </subcellularLocation>
</comment>
<keyword evidence="7" id="KW-0325">Glycoprotein</keyword>
<accession>A0ABR1TBU5</accession>
<comment type="caution">
    <text evidence="8">The sequence shown here is derived from an EMBL/GenBank/DDBJ whole genome shotgun (WGS) entry which is preliminary data.</text>
</comment>
<evidence type="ECO:0000256" key="6">
    <source>
        <dbReference type="ARBA" id="ARBA00023136"/>
    </source>
</evidence>
<evidence type="ECO:0000256" key="1">
    <source>
        <dbReference type="ARBA" id="ARBA00004370"/>
    </source>
</evidence>
<feature type="non-terminal residue" evidence="8">
    <location>
        <position position="1"/>
    </location>
</feature>
<evidence type="ECO:0000256" key="2">
    <source>
        <dbReference type="ARBA" id="ARBA00022676"/>
    </source>
</evidence>
<dbReference type="InterPro" id="IPR029044">
    <property type="entry name" value="Nucleotide-diphossugar_trans"/>
</dbReference>
<proteinExistence type="predicted"/>